<dbReference type="InterPro" id="IPR003959">
    <property type="entry name" value="ATPase_AAA_core"/>
</dbReference>
<dbReference type="PIRSF" id="PIRSF029347">
    <property type="entry name" value="RecF"/>
    <property type="match status" value="1"/>
</dbReference>
<organism evidence="2 3">
    <name type="scientific">Brasilonema bromeliae SPC951</name>
    <dbReference type="NCBI Taxonomy" id="385972"/>
    <lineage>
        <taxon>Bacteria</taxon>
        <taxon>Bacillati</taxon>
        <taxon>Cyanobacteriota</taxon>
        <taxon>Cyanophyceae</taxon>
        <taxon>Nostocales</taxon>
        <taxon>Scytonemataceae</taxon>
        <taxon>Brasilonema</taxon>
        <taxon>Bromeliae group (in: Brasilonema)</taxon>
    </lineage>
</organism>
<accession>A0ABX1PEH7</accession>
<keyword evidence="3" id="KW-1185">Reference proteome</keyword>
<feature type="domain" description="ATPase AAA-type core" evidence="1">
    <location>
        <begin position="260"/>
        <end position="351"/>
    </location>
</feature>
<feature type="domain" description="ATPase AAA-type core" evidence="1">
    <location>
        <begin position="23"/>
        <end position="78"/>
    </location>
</feature>
<reference evidence="2 3" key="1">
    <citation type="submission" date="2018-06" db="EMBL/GenBank/DDBJ databases">
        <title>Comparative genomics of Brasilonema spp. strains.</title>
        <authorList>
            <person name="Alvarenga D.O."/>
            <person name="Fiore M.F."/>
            <person name="Varani A.M."/>
        </authorList>
    </citation>
    <scope>NUCLEOTIDE SEQUENCE [LARGE SCALE GENOMIC DNA]</scope>
    <source>
        <strain evidence="2 3">SPC951</strain>
    </source>
</reference>
<dbReference type="PANTHER" id="PTHR40396:SF1">
    <property type="entry name" value="ATPASE AAA-TYPE CORE DOMAIN-CONTAINING PROTEIN"/>
    <property type="match status" value="1"/>
</dbReference>
<dbReference type="SUPFAM" id="SSF52540">
    <property type="entry name" value="P-loop containing nucleoside triphosphate hydrolases"/>
    <property type="match status" value="1"/>
</dbReference>
<dbReference type="Pfam" id="PF13304">
    <property type="entry name" value="AAA_21"/>
    <property type="match status" value="2"/>
</dbReference>
<evidence type="ECO:0000313" key="3">
    <source>
        <dbReference type="Proteomes" id="UP000718564"/>
    </source>
</evidence>
<sequence length="417" mass="46283">MLTKLRLERFKNFKDAELILGALTLLVGTNASGKSNIRDAFRFLHGISRNYNLAEIFGEKWIEGGVLQWRGIRGGTREVTFIDESTTFALAVSFTLVKNDSSQEATYRIEVNPGASGKAPTVIAESLTIAGQSDSVFEAQSHQESGQNNLSVKVSGGTPFDPILSYTNYRPVLSQIAAIAPSPSVRETALAAMSALSSMRFLDLSPDAMRLPSLPGQTVLGDRGENLSSVLQEICENPESKQALLQWVQELTPMDAKDFEFPADFTGKILLQLIEENSQKTSAISASDGTLRFLAMIAALLGQEPARFYFFEELDNGIHPTRLHLLLELIERKVSQGTIQIVATTHSPQLLRLLSPQSLEYASLTYRFWDKPDAHIKRIVDIPEARRVINEQDLARLHESGWLEDAVEFLEDEETNE</sequence>
<dbReference type="Proteomes" id="UP000718564">
    <property type="component" value="Unassembled WGS sequence"/>
</dbReference>
<name>A0ABX1PEH7_9CYAN</name>
<gene>
    <name evidence="2" type="ORF">DP116_26200</name>
</gene>
<dbReference type="InterPro" id="IPR027417">
    <property type="entry name" value="P-loop_NTPase"/>
</dbReference>
<protein>
    <submittedName>
        <fullName evidence="2">ATPase</fullName>
    </submittedName>
</protein>
<dbReference type="InterPro" id="IPR014555">
    <property type="entry name" value="RecF-like"/>
</dbReference>
<proteinExistence type="predicted"/>
<dbReference type="EMBL" id="QMEB01000306">
    <property type="protein sequence ID" value="NMG22746.1"/>
    <property type="molecule type" value="Genomic_DNA"/>
</dbReference>
<evidence type="ECO:0000259" key="1">
    <source>
        <dbReference type="Pfam" id="PF13304"/>
    </source>
</evidence>
<dbReference type="Gene3D" id="3.40.50.300">
    <property type="entry name" value="P-loop containing nucleotide triphosphate hydrolases"/>
    <property type="match status" value="2"/>
</dbReference>
<dbReference type="PANTHER" id="PTHR40396">
    <property type="entry name" value="ATPASE-LIKE PROTEIN"/>
    <property type="match status" value="1"/>
</dbReference>
<comment type="caution">
    <text evidence="2">The sequence shown here is derived from an EMBL/GenBank/DDBJ whole genome shotgun (WGS) entry which is preliminary data.</text>
</comment>
<evidence type="ECO:0000313" key="2">
    <source>
        <dbReference type="EMBL" id="NMG22746.1"/>
    </source>
</evidence>